<dbReference type="PROSITE" id="PS51257">
    <property type="entry name" value="PROKAR_LIPOPROTEIN"/>
    <property type="match status" value="1"/>
</dbReference>
<feature type="signal peptide" evidence="1">
    <location>
        <begin position="1"/>
        <end position="22"/>
    </location>
</feature>
<sequence>MKHWKRILSALLISAFALTLFTGCDKKVKLEDELFNQMADYGETIGLKVEKEKDNSIAETAFHFLSSRCTGKLDKNFFGKTKNWKWTPTENGKEFLALLPDQETSRYRISWTLLPSDPKSQYYKDPQVIAAAVMQDAFIEGTNSYETFNSSLTFEDTIHVSIAQGKIGGYTYCLVIQRRSSVN</sequence>
<keyword evidence="3" id="KW-1185">Reference proteome</keyword>
<keyword evidence="1" id="KW-0732">Signal</keyword>
<feature type="chain" id="PRO_5045408150" description="Lipoprotein" evidence="1">
    <location>
        <begin position="23"/>
        <end position="183"/>
    </location>
</feature>
<protein>
    <recommendedName>
        <fullName evidence="4">Lipoprotein</fullName>
    </recommendedName>
</protein>
<dbReference type="RefSeq" id="WP_227620278.1">
    <property type="nucleotide sequence ID" value="NZ_JAJEQL010000004.1"/>
</dbReference>
<evidence type="ECO:0000313" key="2">
    <source>
        <dbReference type="EMBL" id="MCC2198722.1"/>
    </source>
</evidence>
<reference evidence="2" key="1">
    <citation type="submission" date="2021-10" db="EMBL/GenBank/DDBJ databases">
        <title>Anaerobic single-cell dispensing facilitates the cultivation of human gut bacteria.</title>
        <authorList>
            <person name="Afrizal A."/>
        </authorList>
    </citation>
    <scope>NUCLEOTIDE SEQUENCE</scope>
    <source>
        <strain evidence="2">CLA-AA-H233</strain>
    </source>
</reference>
<organism evidence="2 3">
    <name type="scientific">Faecalibacterium butyricigenerans</name>
    <dbReference type="NCBI Taxonomy" id="1851427"/>
    <lineage>
        <taxon>Bacteria</taxon>
        <taxon>Bacillati</taxon>
        <taxon>Bacillota</taxon>
        <taxon>Clostridia</taxon>
        <taxon>Eubacteriales</taxon>
        <taxon>Oscillospiraceae</taxon>
        <taxon>Faecalibacterium</taxon>
    </lineage>
</organism>
<dbReference type="EMBL" id="JAJEQL010000004">
    <property type="protein sequence ID" value="MCC2198722.1"/>
    <property type="molecule type" value="Genomic_DNA"/>
</dbReference>
<evidence type="ECO:0000313" key="3">
    <source>
        <dbReference type="Proteomes" id="UP001430637"/>
    </source>
</evidence>
<name>A0ABS8F7E2_9FIRM</name>
<proteinExistence type="predicted"/>
<comment type="caution">
    <text evidence="2">The sequence shown here is derived from an EMBL/GenBank/DDBJ whole genome shotgun (WGS) entry which is preliminary data.</text>
</comment>
<evidence type="ECO:0008006" key="4">
    <source>
        <dbReference type="Google" id="ProtNLM"/>
    </source>
</evidence>
<gene>
    <name evidence="2" type="ORF">LKD23_02940</name>
</gene>
<dbReference type="Proteomes" id="UP001430637">
    <property type="component" value="Unassembled WGS sequence"/>
</dbReference>
<accession>A0ABS8F7E2</accession>
<evidence type="ECO:0000256" key="1">
    <source>
        <dbReference type="SAM" id="SignalP"/>
    </source>
</evidence>